<dbReference type="RefSeq" id="WP_260103866.1">
    <property type="nucleotide sequence ID" value="NZ_JALXSQ010000006.1"/>
</dbReference>
<gene>
    <name evidence="2" type="ORF">M3D15_02845</name>
</gene>
<dbReference type="EMBL" id="JALXSQ010000006">
    <property type="protein sequence ID" value="MCT2042280.1"/>
    <property type="molecule type" value="Genomic_DNA"/>
</dbReference>
<organism evidence="2 3">
    <name type="scientific">Pseudoclavibacter albus</name>
    <dbReference type="NCBI Taxonomy" id="272241"/>
    <lineage>
        <taxon>Bacteria</taxon>
        <taxon>Bacillati</taxon>
        <taxon>Actinomycetota</taxon>
        <taxon>Actinomycetes</taxon>
        <taxon>Micrococcales</taxon>
        <taxon>Microbacteriaceae</taxon>
        <taxon>Pseudoclavibacter</taxon>
    </lineage>
</organism>
<feature type="compositionally biased region" description="Basic and acidic residues" evidence="1">
    <location>
        <begin position="1"/>
        <end position="10"/>
    </location>
</feature>
<keyword evidence="3" id="KW-1185">Reference proteome</keyword>
<name>A0ABT2HVC4_9MICO</name>
<evidence type="ECO:0000256" key="1">
    <source>
        <dbReference type="SAM" id="MobiDB-lite"/>
    </source>
</evidence>
<evidence type="ECO:0008006" key="4">
    <source>
        <dbReference type="Google" id="ProtNLM"/>
    </source>
</evidence>
<comment type="caution">
    <text evidence="2">The sequence shown here is derived from an EMBL/GenBank/DDBJ whole genome shotgun (WGS) entry which is preliminary data.</text>
</comment>
<accession>A0ABT2HVC4</accession>
<protein>
    <recommendedName>
        <fullName evidence="4">EcsC family protein</fullName>
    </recommendedName>
</protein>
<proteinExistence type="predicted"/>
<evidence type="ECO:0000313" key="3">
    <source>
        <dbReference type="Proteomes" id="UP001525379"/>
    </source>
</evidence>
<evidence type="ECO:0000313" key="2">
    <source>
        <dbReference type="EMBL" id="MCT2042280.1"/>
    </source>
</evidence>
<dbReference type="Proteomes" id="UP001525379">
    <property type="component" value="Unassembled WGS sequence"/>
</dbReference>
<feature type="region of interest" description="Disordered" evidence="1">
    <location>
        <begin position="1"/>
        <end position="34"/>
    </location>
</feature>
<sequence>MTDQHRHASDDAQEPQKAGQAPLPPRIEDIESVDTPEGFERVLDRLLAIQRPVVVARIRQLRRQHPDESPVELVKRLERDYRNAVTLSGGAVGAAAAVPGVGTVTSATITGVETAAFLEVTALYGQAIAELHGIATNDPTRARTLVMSLMLGDSAKKLVRQFAGQLSGKQVLDSSGRQAFWGELIAKSMPASLMGELAKQIRKSFTKKVMTRVGAGSLGRIIPFGIGAVVGGTGNRLLANRVIEASHSAFGPLPSGFHRDLTVEPGTKQSSFMFFRPVLPTRKHKEIER</sequence>
<reference evidence="2 3" key="1">
    <citation type="submission" date="2022-04" db="EMBL/GenBank/DDBJ databases">
        <title>Human microbiome associated bacterial genomes.</title>
        <authorList>
            <person name="Sandstrom S."/>
            <person name="Salamzade R."/>
            <person name="Kalan L.R."/>
        </authorList>
    </citation>
    <scope>NUCLEOTIDE SEQUENCE [LARGE SCALE GENOMIC DNA]</scope>
    <source>
        <strain evidence="3">p3-SID1799</strain>
    </source>
</reference>